<evidence type="ECO:0000313" key="1">
    <source>
        <dbReference type="EMBL" id="SVB37579.1"/>
    </source>
</evidence>
<gene>
    <name evidence="1" type="ORF">METZ01_LOCUS190433</name>
</gene>
<dbReference type="EMBL" id="UINC01039297">
    <property type="protein sequence ID" value="SVB37579.1"/>
    <property type="molecule type" value="Genomic_DNA"/>
</dbReference>
<name>A0A382DHF6_9ZZZZ</name>
<protein>
    <submittedName>
        <fullName evidence="1">Uncharacterized protein</fullName>
    </submittedName>
</protein>
<accession>A0A382DHF6</accession>
<reference evidence="1" key="1">
    <citation type="submission" date="2018-05" db="EMBL/GenBank/DDBJ databases">
        <authorList>
            <person name="Lanie J.A."/>
            <person name="Ng W.-L."/>
            <person name="Kazmierczak K.M."/>
            <person name="Andrzejewski T.M."/>
            <person name="Davidsen T.M."/>
            <person name="Wayne K.J."/>
            <person name="Tettelin H."/>
            <person name="Glass J.I."/>
            <person name="Rusch D."/>
            <person name="Podicherti R."/>
            <person name="Tsui H.-C.T."/>
            <person name="Winkler M.E."/>
        </authorList>
    </citation>
    <scope>NUCLEOTIDE SEQUENCE</scope>
</reference>
<proteinExistence type="predicted"/>
<sequence>MVLAVMESASKRSAMKLRKDARRTNKHPIWLSDTRTIITMTKKAGEQGAKSHANQFNSKLVIWDMDKSLRPETFISHCDWVIDKKLKSIHQSKCYECIVATGAKDVTRIAADERNREISEINDANANAEVVVTKEGKTPMVKGRKKDTAKIIKEPIQNGTGTLSPEENKTTIERMEHWRDRTLEISAELETL</sequence>
<feature type="non-terminal residue" evidence="1">
    <location>
        <position position="192"/>
    </location>
</feature>
<organism evidence="1">
    <name type="scientific">marine metagenome</name>
    <dbReference type="NCBI Taxonomy" id="408172"/>
    <lineage>
        <taxon>unclassified sequences</taxon>
        <taxon>metagenomes</taxon>
        <taxon>ecological metagenomes</taxon>
    </lineage>
</organism>
<dbReference type="AlphaFoldDB" id="A0A382DHF6"/>